<feature type="binding site" description="axial binding residue" evidence="7">
    <location>
        <position position="422"/>
    </location>
    <ligand>
        <name>heme</name>
        <dbReference type="ChEBI" id="CHEBI:30413"/>
    </ligand>
    <ligandPart>
        <name>Fe</name>
        <dbReference type="ChEBI" id="CHEBI:18248"/>
    </ligandPart>
</feature>
<dbReference type="GO" id="GO:0020037">
    <property type="term" value="F:heme binding"/>
    <property type="evidence" value="ECO:0007669"/>
    <property type="project" value="InterPro"/>
</dbReference>
<proteinExistence type="inferred from homology"/>
<comment type="cofactor">
    <cofactor evidence="1 7">
        <name>heme</name>
        <dbReference type="ChEBI" id="CHEBI:30413"/>
    </cofactor>
</comment>
<dbReference type="SUPFAM" id="SSF48264">
    <property type="entry name" value="Cytochrome P450"/>
    <property type="match status" value="1"/>
</dbReference>
<dbReference type="EMBL" id="VCAU01000049">
    <property type="protein sequence ID" value="KAF9888286.1"/>
    <property type="molecule type" value="Genomic_DNA"/>
</dbReference>
<organism evidence="10 11">
    <name type="scientific">Aspergillus nanangensis</name>
    <dbReference type="NCBI Taxonomy" id="2582783"/>
    <lineage>
        <taxon>Eukaryota</taxon>
        <taxon>Fungi</taxon>
        <taxon>Dikarya</taxon>
        <taxon>Ascomycota</taxon>
        <taxon>Pezizomycotina</taxon>
        <taxon>Eurotiomycetes</taxon>
        <taxon>Eurotiomycetidae</taxon>
        <taxon>Eurotiales</taxon>
        <taxon>Aspergillaceae</taxon>
        <taxon>Aspergillus</taxon>
        <taxon>Aspergillus subgen. Circumdati</taxon>
    </lineage>
</organism>
<evidence type="ECO:0000313" key="11">
    <source>
        <dbReference type="Proteomes" id="UP001194746"/>
    </source>
</evidence>
<dbReference type="Proteomes" id="UP001194746">
    <property type="component" value="Unassembled WGS sequence"/>
</dbReference>
<dbReference type="GO" id="GO:0004497">
    <property type="term" value="F:monooxygenase activity"/>
    <property type="evidence" value="ECO:0007669"/>
    <property type="project" value="UniProtKB-KW"/>
</dbReference>
<dbReference type="PRINTS" id="PR00463">
    <property type="entry name" value="EP450I"/>
</dbReference>
<dbReference type="InterPro" id="IPR001128">
    <property type="entry name" value="Cyt_P450"/>
</dbReference>
<accession>A0AAD4CKU1</accession>
<evidence type="ECO:0000256" key="7">
    <source>
        <dbReference type="PIRSR" id="PIRSR602401-1"/>
    </source>
</evidence>
<comment type="similarity">
    <text evidence="2">Belongs to the cytochrome P450 family.</text>
</comment>
<keyword evidence="9" id="KW-0472">Membrane</keyword>
<gene>
    <name evidence="10" type="ORF">FE257_008856</name>
</gene>
<dbReference type="GO" id="GO:0005506">
    <property type="term" value="F:iron ion binding"/>
    <property type="evidence" value="ECO:0007669"/>
    <property type="project" value="InterPro"/>
</dbReference>
<dbReference type="PANTHER" id="PTHR24304">
    <property type="entry name" value="CYTOCHROME P450 FAMILY 7"/>
    <property type="match status" value="1"/>
</dbReference>
<evidence type="ECO:0000256" key="1">
    <source>
        <dbReference type="ARBA" id="ARBA00001971"/>
    </source>
</evidence>
<dbReference type="Gene3D" id="1.10.630.10">
    <property type="entry name" value="Cytochrome P450"/>
    <property type="match status" value="1"/>
</dbReference>
<reference evidence="10" key="1">
    <citation type="journal article" date="2019" name="Beilstein J. Org. Chem.">
        <title>Nanangenines: drimane sesquiterpenoids as the dominant metabolite cohort of a novel Australian fungus, Aspergillus nanangensis.</title>
        <authorList>
            <person name="Lacey H.J."/>
            <person name="Gilchrist C.L.M."/>
            <person name="Crombie A."/>
            <person name="Kalaitzis J.A."/>
            <person name="Vuong D."/>
            <person name="Rutledge P.J."/>
            <person name="Turner P."/>
            <person name="Pitt J.I."/>
            <person name="Lacey E."/>
            <person name="Chooi Y.H."/>
            <person name="Piggott A.M."/>
        </authorList>
    </citation>
    <scope>NUCLEOTIDE SEQUENCE</scope>
    <source>
        <strain evidence="10">MST-FP2251</strain>
    </source>
</reference>
<reference evidence="10" key="2">
    <citation type="submission" date="2020-02" db="EMBL/GenBank/DDBJ databases">
        <authorList>
            <person name="Gilchrist C.L.M."/>
            <person name="Chooi Y.-H."/>
        </authorList>
    </citation>
    <scope>NUCLEOTIDE SEQUENCE</scope>
    <source>
        <strain evidence="10">MST-FP2251</strain>
    </source>
</reference>
<protein>
    <recommendedName>
        <fullName evidence="12">Cytochrome P450</fullName>
    </recommendedName>
</protein>
<sequence length="497" mass="55716">MFDLALQALTLSFYFLLFACLARCLILLNKRPFPANAPKFVPGYPVVGALQFFSDQLRFCHEKVTGSATGNYSFYLGRHRVVGVSGPQGRKTFFQTAHLDSTQGVNLFLPIGTTLERGSDTSDETHDSHFLASLRKAFLRNDPLKSVPAAINASTTSTWNRIATKGLINPLEELTGLYAQSTMAAMGMPEVAQSPALLRKITGLVGVLDGTFSAIDMVIPWLLNPLHIPVVIALGRLYMVLWRITREQQRQQQKEKPGDVIQYGMLQQVVDNGRSTRGILKIIMATQFVSQVISPTISAWLLMGLATDAHWMDRIRQEVDQVVSKYRKNGESAEEVLQSLEFDTWYHEFPLIGLSLLETIRLRGEVIPPGAYAIYHAQEVHMDPEIYPDPQRWDPGRFLSDRAEHQKAPNGYMGFGTGRMTCPGQRFARLQSAMVVARFVAMFDFTLCDEQGHPIQQFPAPCHDIAHFAARPESPDTGHNKIKPLYKDDGNSERHQL</sequence>
<evidence type="ECO:0008006" key="12">
    <source>
        <dbReference type="Google" id="ProtNLM"/>
    </source>
</evidence>
<dbReference type="PANTHER" id="PTHR24304:SF2">
    <property type="entry name" value="24-HYDROXYCHOLESTEROL 7-ALPHA-HYDROXYLASE"/>
    <property type="match status" value="1"/>
</dbReference>
<evidence type="ECO:0000256" key="5">
    <source>
        <dbReference type="ARBA" id="ARBA00023004"/>
    </source>
</evidence>
<keyword evidence="4 7" id="KW-0479">Metal-binding</keyword>
<evidence type="ECO:0000256" key="8">
    <source>
        <dbReference type="SAM" id="MobiDB-lite"/>
    </source>
</evidence>
<keyword evidence="6" id="KW-0560">Oxidoreductase</keyword>
<dbReference type="AlphaFoldDB" id="A0AAD4CKU1"/>
<evidence type="ECO:0000256" key="4">
    <source>
        <dbReference type="ARBA" id="ARBA00022723"/>
    </source>
</evidence>
<keyword evidence="3 7" id="KW-0349">Heme</keyword>
<dbReference type="GO" id="GO:0016705">
    <property type="term" value="F:oxidoreductase activity, acting on paired donors, with incorporation or reduction of molecular oxygen"/>
    <property type="evidence" value="ECO:0007669"/>
    <property type="project" value="InterPro"/>
</dbReference>
<keyword evidence="11" id="KW-1185">Reference proteome</keyword>
<dbReference type="CDD" id="cd00302">
    <property type="entry name" value="cytochrome_P450"/>
    <property type="match status" value="1"/>
</dbReference>
<comment type="caution">
    <text evidence="10">The sequence shown here is derived from an EMBL/GenBank/DDBJ whole genome shotgun (WGS) entry which is preliminary data.</text>
</comment>
<keyword evidence="9" id="KW-1133">Transmembrane helix</keyword>
<keyword evidence="5 7" id="KW-0408">Iron</keyword>
<feature type="region of interest" description="Disordered" evidence="8">
    <location>
        <begin position="470"/>
        <end position="497"/>
    </location>
</feature>
<feature type="compositionally biased region" description="Basic and acidic residues" evidence="8">
    <location>
        <begin position="473"/>
        <end position="497"/>
    </location>
</feature>
<evidence type="ECO:0000256" key="2">
    <source>
        <dbReference type="ARBA" id="ARBA00010617"/>
    </source>
</evidence>
<feature type="transmembrane region" description="Helical" evidence="9">
    <location>
        <begin position="226"/>
        <end position="244"/>
    </location>
</feature>
<evidence type="ECO:0000256" key="9">
    <source>
        <dbReference type="SAM" id="Phobius"/>
    </source>
</evidence>
<dbReference type="InterPro" id="IPR002401">
    <property type="entry name" value="Cyt_P450_E_grp-I"/>
</dbReference>
<name>A0AAD4CKU1_ASPNN</name>
<evidence type="ECO:0000256" key="3">
    <source>
        <dbReference type="ARBA" id="ARBA00022617"/>
    </source>
</evidence>
<dbReference type="InterPro" id="IPR036396">
    <property type="entry name" value="Cyt_P450_sf"/>
</dbReference>
<evidence type="ECO:0000256" key="6">
    <source>
        <dbReference type="ARBA" id="ARBA00023033"/>
    </source>
</evidence>
<dbReference type="Pfam" id="PF00067">
    <property type="entry name" value="p450"/>
    <property type="match status" value="1"/>
</dbReference>
<evidence type="ECO:0000313" key="10">
    <source>
        <dbReference type="EMBL" id="KAF9888286.1"/>
    </source>
</evidence>
<keyword evidence="6" id="KW-0503">Monooxygenase</keyword>
<keyword evidence="9" id="KW-0812">Transmembrane</keyword>
<dbReference type="InterPro" id="IPR050529">
    <property type="entry name" value="CYP450_sterol_14alpha_dmase"/>
</dbReference>